<name>A0A2N3NJL2_9PEZI</name>
<evidence type="ECO:0000256" key="2">
    <source>
        <dbReference type="SAM" id="Phobius"/>
    </source>
</evidence>
<dbReference type="OrthoDB" id="245989at2759"/>
<sequence>MTMFGIAHSKNTRVGDDFIRGISGGERKRATIAEAALSYSPPTFSAQPRVSSSRRLPVFSWADVCCNVKAMGRYRWTADHHDVLFCGVIAGPYSILGFWIFMYSCNPFTYFVESLIGTAPPNTGATCAPNEYLRFNAPNGSTCIEYYMQDYMDVAGGFLRYPQATGQCELAETNKFLRGVNINFANRWRDFGIMWAFVFFNVILAVLFFWLVRVPKSKKPKSAHNRRPPKDATHPCNNHPLFSLCFI</sequence>
<keyword evidence="2" id="KW-0812">Transmembrane</keyword>
<organism evidence="4 5">
    <name type="scientific">Lomentospora prolificans</name>
    <dbReference type="NCBI Taxonomy" id="41688"/>
    <lineage>
        <taxon>Eukaryota</taxon>
        <taxon>Fungi</taxon>
        <taxon>Dikarya</taxon>
        <taxon>Ascomycota</taxon>
        <taxon>Pezizomycotina</taxon>
        <taxon>Sordariomycetes</taxon>
        <taxon>Hypocreomycetidae</taxon>
        <taxon>Microascales</taxon>
        <taxon>Microascaceae</taxon>
        <taxon>Lomentospora</taxon>
    </lineage>
</organism>
<keyword evidence="2" id="KW-0472">Membrane</keyword>
<dbReference type="Pfam" id="PF06422">
    <property type="entry name" value="PDR_CDR"/>
    <property type="match status" value="1"/>
</dbReference>
<dbReference type="STRING" id="41688.A0A2N3NJL2"/>
<dbReference type="EMBL" id="NLAX01000003">
    <property type="protein sequence ID" value="PKS12636.1"/>
    <property type="molecule type" value="Genomic_DNA"/>
</dbReference>
<keyword evidence="1" id="KW-0813">Transport</keyword>
<keyword evidence="2" id="KW-1133">Transmembrane helix</keyword>
<dbReference type="VEuPathDB" id="FungiDB:jhhlp_000844"/>
<dbReference type="PANTHER" id="PTHR19241">
    <property type="entry name" value="ATP-BINDING CASSETTE TRANSPORTER"/>
    <property type="match status" value="1"/>
</dbReference>
<accession>A0A2N3NJL2</accession>
<feature type="domain" description="CDR ABC transporter" evidence="3">
    <location>
        <begin position="183"/>
        <end position="220"/>
    </location>
</feature>
<reference evidence="4 5" key="1">
    <citation type="journal article" date="2017" name="G3 (Bethesda)">
        <title>First Draft Genome Sequence of the Pathogenic Fungus Lomentospora prolificans (Formerly Scedosporium prolificans).</title>
        <authorList>
            <person name="Luo R."/>
            <person name="Zimin A."/>
            <person name="Workman R."/>
            <person name="Fan Y."/>
            <person name="Pertea G."/>
            <person name="Grossman N."/>
            <person name="Wear M.P."/>
            <person name="Jia B."/>
            <person name="Miller H."/>
            <person name="Casadevall A."/>
            <person name="Timp W."/>
            <person name="Zhang S.X."/>
            <person name="Salzberg S.L."/>
        </authorList>
    </citation>
    <scope>NUCLEOTIDE SEQUENCE [LARGE SCALE GENOMIC DNA]</scope>
    <source>
        <strain evidence="4 5">JHH-5317</strain>
    </source>
</reference>
<dbReference type="InterPro" id="IPR010929">
    <property type="entry name" value="PDR_CDR_ABC"/>
</dbReference>
<protein>
    <recommendedName>
        <fullName evidence="3">CDR ABC transporter domain-containing protein</fullName>
    </recommendedName>
</protein>
<keyword evidence="5" id="KW-1185">Reference proteome</keyword>
<dbReference type="AlphaFoldDB" id="A0A2N3NJL2"/>
<dbReference type="GO" id="GO:0042626">
    <property type="term" value="F:ATPase-coupled transmembrane transporter activity"/>
    <property type="evidence" value="ECO:0007669"/>
    <property type="project" value="InterPro"/>
</dbReference>
<proteinExistence type="predicted"/>
<evidence type="ECO:0000256" key="1">
    <source>
        <dbReference type="ARBA" id="ARBA00022448"/>
    </source>
</evidence>
<evidence type="ECO:0000313" key="5">
    <source>
        <dbReference type="Proteomes" id="UP000233524"/>
    </source>
</evidence>
<feature type="transmembrane region" description="Helical" evidence="2">
    <location>
        <begin position="83"/>
        <end position="102"/>
    </location>
</feature>
<dbReference type="InParanoid" id="A0A2N3NJL2"/>
<comment type="caution">
    <text evidence="4">The sequence shown here is derived from an EMBL/GenBank/DDBJ whole genome shotgun (WGS) entry which is preliminary data.</text>
</comment>
<evidence type="ECO:0000313" key="4">
    <source>
        <dbReference type="EMBL" id="PKS12636.1"/>
    </source>
</evidence>
<dbReference type="GO" id="GO:0005524">
    <property type="term" value="F:ATP binding"/>
    <property type="evidence" value="ECO:0007669"/>
    <property type="project" value="InterPro"/>
</dbReference>
<dbReference type="GO" id="GO:0016020">
    <property type="term" value="C:membrane"/>
    <property type="evidence" value="ECO:0007669"/>
    <property type="project" value="InterPro"/>
</dbReference>
<feature type="transmembrane region" description="Helical" evidence="2">
    <location>
        <begin position="193"/>
        <end position="212"/>
    </location>
</feature>
<gene>
    <name evidence="4" type="ORF">jhhlp_000844</name>
</gene>
<evidence type="ECO:0000259" key="3">
    <source>
        <dbReference type="Pfam" id="PF06422"/>
    </source>
</evidence>
<dbReference type="Proteomes" id="UP000233524">
    <property type="component" value="Unassembled WGS sequence"/>
</dbReference>